<reference evidence="8" key="1">
    <citation type="journal article" date="2018" name="Gigascience">
        <title>Genome assembly of the Pink Ipe (Handroanthus impetiginosus, Bignoniaceae), a highly valued, ecologically keystone Neotropical timber forest tree.</title>
        <authorList>
            <person name="Silva-Junior O.B."/>
            <person name="Grattapaglia D."/>
            <person name="Novaes E."/>
            <person name="Collevatti R.G."/>
        </authorList>
    </citation>
    <scope>NUCLEOTIDE SEQUENCE [LARGE SCALE GENOMIC DNA]</scope>
    <source>
        <strain evidence="8">cv. UFG-1</strain>
    </source>
</reference>
<evidence type="ECO:0000256" key="4">
    <source>
        <dbReference type="RuleBase" id="RU003494"/>
    </source>
</evidence>
<dbReference type="SUPFAM" id="SSF47616">
    <property type="entry name" value="GST C-terminal domain-like"/>
    <property type="match status" value="1"/>
</dbReference>
<comment type="catalytic activity">
    <reaction evidence="3">
        <text>RX + glutathione = an S-substituted glutathione + a halide anion + H(+)</text>
        <dbReference type="Rhea" id="RHEA:16437"/>
        <dbReference type="ChEBI" id="CHEBI:15378"/>
        <dbReference type="ChEBI" id="CHEBI:16042"/>
        <dbReference type="ChEBI" id="CHEBI:17792"/>
        <dbReference type="ChEBI" id="CHEBI:57925"/>
        <dbReference type="ChEBI" id="CHEBI:90779"/>
        <dbReference type="EC" id="2.5.1.18"/>
    </reaction>
</comment>
<dbReference type="Pfam" id="PF00043">
    <property type="entry name" value="GST_C"/>
    <property type="match status" value="1"/>
</dbReference>
<dbReference type="Gene3D" id="1.20.1050.10">
    <property type="match status" value="1"/>
</dbReference>
<dbReference type="InterPro" id="IPR004045">
    <property type="entry name" value="Glutathione_S-Trfase_N"/>
</dbReference>
<dbReference type="CDD" id="cd03185">
    <property type="entry name" value="GST_C_Tau"/>
    <property type="match status" value="1"/>
</dbReference>
<dbReference type="InterPro" id="IPR010987">
    <property type="entry name" value="Glutathione-S-Trfase_C-like"/>
</dbReference>
<dbReference type="PANTHER" id="PTHR11260">
    <property type="entry name" value="GLUTATHIONE S-TRANSFERASE, GST, SUPERFAMILY, GST DOMAIN CONTAINING"/>
    <property type="match status" value="1"/>
</dbReference>
<dbReference type="Proteomes" id="UP000231279">
    <property type="component" value="Unassembled WGS sequence"/>
</dbReference>
<dbReference type="EMBL" id="NKXS01006814">
    <property type="protein sequence ID" value="PIN00675.1"/>
    <property type="molecule type" value="Genomic_DNA"/>
</dbReference>
<dbReference type="OrthoDB" id="1606859at2759"/>
<dbReference type="PANTHER" id="PTHR11260:SF773">
    <property type="entry name" value="GLUTATHIONE S-TRANSFERASE U26"/>
    <property type="match status" value="1"/>
</dbReference>
<dbReference type="CDD" id="cd03058">
    <property type="entry name" value="GST_N_Tau"/>
    <property type="match status" value="1"/>
</dbReference>
<dbReference type="SUPFAM" id="SSF52833">
    <property type="entry name" value="Thioredoxin-like"/>
    <property type="match status" value="1"/>
</dbReference>
<dbReference type="Pfam" id="PF02798">
    <property type="entry name" value="GST_N"/>
    <property type="match status" value="1"/>
</dbReference>
<dbReference type="PROSITE" id="PS50405">
    <property type="entry name" value="GST_CTER"/>
    <property type="match status" value="1"/>
</dbReference>
<gene>
    <name evidence="7" type="ORF">CDL12_26824</name>
</gene>
<comment type="caution">
    <text evidence="7">The sequence shown here is derived from an EMBL/GenBank/DDBJ whole genome shotgun (WGS) entry which is preliminary data.</text>
</comment>
<dbReference type="FunFam" id="3.40.30.10:FF:000014">
    <property type="entry name" value="Tau class glutathione S-transferase"/>
    <property type="match status" value="1"/>
</dbReference>
<name>A0A2G9G6A9_9LAMI</name>
<dbReference type="InterPro" id="IPR040079">
    <property type="entry name" value="Glutathione_S-Trfase"/>
</dbReference>
<protein>
    <recommendedName>
        <fullName evidence="1">glutathione transferase</fullName>
        <ecNumber evidence="1">2.5.1.18</ecNumber>
    </recommendedName>
</protein>
<dbReference type="InterPro" id="IPR045074">
    <property type="entry name" value="GST_C_Tau"/>
</dbReference>
<dbReference type="PROSITE" id="PS50404">
    <property type="entry name" value="GST_NTER"/>
    <property type="match status" value="1"/>
</dbReference>
<dbReference type="FunFam" id="1.20.1050.10:FF:000018">
    <property type="entry name" value="Glutathione S-transferase U20"/>
    <property type="match status" value="1"/>
</dbReference>
<dbReference type="GO" id="GO:0004364">
    <property type="term" value="F:glutathione transferase activity"/>
    <property type="evidence" value="ECO:0007669"/>
    <property type="project" value="UniProtKB-EC"/>
</dbReference>
<evidence type="ECO:0000313" key="8">
    <source>
        <dbReference type="Proteomes" id="UP000231279"/>
    </source>
</evidence>
<accession>A0A2G9G6A9</accession>
<evidence type="ECO:0000259" key="5">
    <source>
        <dbReference type="PROSITE" id="PS50404"/>
    </source>
</evidence>
<evidence type="ECO:0000259" key="6">
    <source>
        <dbReference type="PROSITE" id="PS50405"/>
    </source>
</evidence>
<dbReference type="STRING" id="429701.A0A2G9G6A9"/>
<dbReference type="Gene3D" id="3.40.30.10">
    <property type="entry name" value="Glutaredoxin"/>
    <property type="match status" value="1"/>
</dbReference>
<dbReference type="SFLD" id="SFLDS00019">
    <property type="entry name" value="Glutathione_Transferase_(cytos"/>
    <property type="match status" value="1"/>
</dbReference>
<dbReference type="AlphaFoldDB" id="A0A2G9G6A9"/>
<sequence length="221" mass="25548">MGEELILLNFWPSTFGARVRIALREKGLSFDEKEEDLKNKSPLLLEMNPVHKKIPVLIHNGKPICESLVIVQYIDEVWNDRVPLLPSDPCAKAQARFWGDFIDKKIHNTVSKITWCKSKEDAQEAKKELIEILKLLEGELGEKLYFGGDKFGFADIALIPSYMWFHTYETYGDFSVEAECPKLIEWAKRCLERESVSKSLSDPNKIYDLVVSYRERYGLQS</sequence>
<dbReference type="InterPro" id="IPR036249">
    <property type="entry name" value="Thioredoxin-like_sf"/>
</dbReference>
<proteinExistence type="inferred from homology"/>
<evidence type="ECO:0000256" key="3">
    <source>
        <dbReference type="ARBA" id="ARBA00047960"/>
    </source>
</evidence>
<evidence type="ECO:0000256" key="2">
    <source>
        <dbReference type="ARBA" id="ARBA00022679"/>
    </source>
</evidence>
<dbReference type="SFLD" id="SFLDG01152">
    <property type="entry name" value="Main.3:_Omega-_and_Tau-like"/>
    <property type="match status" value="1"/>
</dbReference>
<comment type="similarity">
    <text evidence="4">Belongs to the GST superfamily.</text>
</comment>
<dbReference type="EC" id="2.5.1.18" evidence="1"/>
<evidence type="ECO:0000313" key="7">
    <source>
        <dbReference type="EMBL" id="PIN00675.1"/>
    </source>
</evidence>
<dbReference type="InterPro" id="IPR004046">
    <property type="entry name" value="GST_C"/>
</dbReference>
<keyword evidence="8" id="KW-1185">Reference proteome</keyword>
<feature type="domain" description="GST N-terminal" evidence="5">
    <location>
        <begin position="3"/>
        <end position="82"/>
    </location>
</feature>
<dbReference type="GO" id="GO:0005737">
    <property type="term" value="C:cytoplasm"/>
    <property type="evidence" value="ECO:0007669"/>
    <property type="project" value="TreeGrafter"/>
</dbReference>
<dbReference type="SFLD" id="SFLDG00358">
    <property type="entry name" value="Main_(cytGST)"/>
    <property type="match status" value="1"/>
</dbReference>
<organism evidence="7 8">
    <name type="scientific">Handroanthus impetiginosus</name>
    <dbReference type="NCBI Taxonomy" id="429701"/>
    <lineage>
        <taxon>Eukaryota</taxon>
        <taxon>Viridiplantae</taxon>
        <taxon>Streptophyta</taxon>
        <taxon>Embryophyta</taxon>
        <taxon>Tracheophyta</taxon>
        <taxon>Spermatophyta</taxon>
        <taxon>Magnoliopsida</taxon>
        <taxon>eudicotyledons</taxon>
        <taxon>Gunneridae</taxon>
        <taxon>Pentapetalae</taxon>
        <taxon>asterids</taxon>
        <taxon>lamiids</taxon>
        <taxon>Lamiales</taxon>
        <taxon>Bignoniaceae</taxon>
        <taxon>Crescentiina</taxon>
        <taxon>Tabebuia alliance</taxon>
        <taxon>Handroanthus</taxon>
    </lineage>
</organism>
<feature type="domain" description="GST C-terminal" evidence="6">
    <location>
        <begin position="88"/>
        <end position="219"/>
    </location>
</feature>
<dbReference type="InterPro" id="IPR036282">
    <property type="entry name" value="Glutathione-S-Trfase_C_sf"/>
</dbReference>
<evidence type="ECO:0000256" key="1">
    <source>
        <dbReference type="ARBA" id="ARBA00012452"/>
    </source>
</evidence>
<dbReference type="GO" id="GO:0006749">
    <property type="term" value="P:glutathione metabolic process"/>
    <property type="evidence" value="ECO:0007669"/>
    <property type="project" value="InterPro"/>
</dbReference>
<keyword evidence="2 7" id="KW-0808">Transferase</keyword>
<dbReference type="InterPro" id="IPR045073">
    <property type="entry name" value="Omega/Tau-like"/>
</dbReference>